<dbReference type="Pfam" id="PF00145">
    <property type="entry name" value="DNA_methylase"/>
    <property type="match status" value="1"/>
</dbReference>
<protein>
    <recommendedName>
        <fullName evidence="2">DNA (cytosine-5-)-methyltransferase</fullName>
        <ecNumber evidence="2">2.1.1.37</ecNumber>
    </recommendedName>
</protein>
<evidence type="ECO:0000313" key="13">
    <source>
        <dbReference type="EMBL" id="WVZ55125.1"/>
    </source>
</evidence>
<gene>
    <name evidence="13" type="ORF">U9M48_005828</name>
</gene>
<evidence type="ECO:0000256" key="8">
    <source>
        <dbReference type="ARBA" id="ARBA00023242"/>
    </source>
</evidence>
<evidence type="ECO:0000256" key="9">
    <source>
        <dbReference type="SAM" id="MobiDB-lite"/>
    </source>
</evidence>
<evidence type="ECO:0000259" key="11">
    <source>
        <dbReference type="PROSITE" id="PS51502"/>
    </source>
</evidence>
<dbReference type="InterPro" id="IPR001525">
    <property type="entry name" value="C5_MeTfrase"/>
</dbReference>
<dbReference type="EMBL" id="CP144746">
    <property type="protein sequence ID" value="WVZ55125.1"/>
    <property type="molecule type" value="Genomic_DNA"/>
</dbReference>
<dbReference type="PANTHER" id="PTHR23068:SF25">
    <property type="entry name" value="DNA (CYTOSINE-5)-METHYLTRANSFERASE DRM2"/>
    <property type="match status" value="1"/>
</dbReference>
<evidence type="ECO:0000259" key="10">
    <source>
        <dbReference type="PROSITE" id="PS50030"/>
    </source>
</evidence>
<dbReference type="PROSITE" id="PS51502">
    <property type="entry name" value="S_R_A_B_BARREL"/>
    <property type="match status" value="2"/>
</dbReference>
<dbReference type="GO" id="GO:0032259">
    <property type="term" value="P:methylation"/>
    <property type="evidence" value="ECO:0007669"/>
    <property type="project" value="UniProtKB-KW"/>
</dbReference>
<evidence type="ECO:0000256" key="3">
    <source>
        <dbReference type="ARBA" id="ARBA00022603"/>
    </source>
</evidence>
<dbReference type="InterPro" id="IPR029063">
    <property type="entry name" value="SAM-dependent_MTases_sf"/>
</dbReference>
<accession>A0AAQ3SLI4</accession>
<dbReference type="SUPFAM" id="SSF54909">
    <property type="entry name" value="Dimeric alpha+beta barrel"/>
    <property type="match status" value="2"/>
</dbReference>
<dbReference type="PROSITE" id="PS51680">
    <property type="entry name" value="SAM_MT_DRM"/>
    <property type="match status" value="1"/>
</dbReference>
<dbReference type="SUPFAM" id="SSF46934">
    <property type="entry name" value="UBA-like"/>
    <property type="match status" value="1"/>
</dbReference>
<feature type="domain" description="Stress-response A/B barrel" evidence="11">
    <location>
        <begin position="816"/>
        <end position="910"/>
    </location>
</feature>
<comment type="subcellular location">
    <subcellularLocation>
        <location evidence="1">Nucleus</location>
    </subcellularLocation>
</comment>
<keyword evidence="4" id="KW-0808">Transferase</keyword>
<dbReference type="GO" id="GO:0003677">
    <property type="term" value="F:DNA binding"/>
    <property type="evidence" value="ECO:0007669"/>
    <property type="project" value="UniProtKB-KW"/>
</dbReference>
<dbReference type="InterPro" id="IPR011008">
    <property type="entry name" value="Dimeric_a/b-barrel"/>
</dbReference>
<dbReference type="SUPFAM" id="SSF53335">
    <property type="entry name" value="S-adenosyl-L-methionine-dependent methyltransferases"/>
    <property type="match status" value="2"/>
</dbReference>
<evidence type="ECO:0000256" key="4">
    <source>
        <dbReference type="ARBA" id="ARBA00022679"/>
    </source>
</evidence>
<keyword evidence="7" id="KW-0238">DNA-binding</keyword>
<feature type="compositionally biased region" description="Acidic residues" evidence="9">
    <location>
        <begin position="140"/>
        <end position="149"/>
    </location>
</feature>
<feature type="compositionally biased region" description="Basic residues" evidence="9">
    <location>
        <begin position="216"/>
        <end position="226"/>
    </location>
</feature>
<dbReference type="PANTHER" id="PTHR23068">
    <property type="entry name" value="DNA CYTOSINE-5- -METHYLTRANSFERASE 3-RELATED"/>
    <property type="match status" value="1"/>
</dbReference>
<name>A0AAQ3SLI4_PASNO</name>
<feature type="region of interest" description="Disordered" evidence="9">
    <location>
        <begin position="99"/>
        <end position="149"/>
    </location>
</feature>
<dbReference type="SMART" id="SM00886">
    <property type="entry name" value="Dabb"/>
    <property type="match status" value="2"/>
</dbReference>
<dbReference type="GO" id="GO:0005634">
    <property type="term" value="C:nucleus"/>
    <property type="evidence" value="ECO:0007669"/>
    <property type="project" value="UniProtKB-SubCell"/>
</dbReference>
<evidence type="ECO:0000256" key="7">
    <source>
        <dbReference type="ARBA" id="ARBA00023125"/>
    </source>
</evidence>
<feature type="domain" description="SAM-dependent MTase DRM-type" evidence="12">
    <location>
        <begin position="264"/>
        <end position="590"/>
    </location>
</feature>
<evidence type="ECO:0000259" key="12">
    <source>
        <dbReference type="PROSITE" id="PS51680"/>
    </source>
</evidence>
<dbReference type="PROSITE" id="PS50030">
    <property type="entry name" value="UBA"/>
    <property type="match status" value="2"/>
</dbReference>
<dbReference type="EC" id="2.1.1.37" evidence="2"/>
<sequence>MVHWVSDSDDSDKFDWDSDGGGQEAASSNAAGATIDAPGPSTRVANINGKAGPSASPLVQKYVDMGFPEEMVRKAMKDNGDNGAESLVELLLTYQEIGNDPSMDNGSASACVPRNVDDSDDDDILKNWDDEDAGGRGSPNDDDSSDEDFLNEMSQKDEKVGSLVKMGFPEDEISMAIVRCGQDASIAVLVDSIYASQTAGDACGNVSDHEDNSYKGKQRGRKRKRFVGQAQRRSGPLDDSIDEPMPLPKPMVGFGLPNERFRSVHRSLPSTAIGPPYFYYENVALAPKGVWTTISRFLYDIQPEFVDSKFFCAAHRKRGYIHNLPLENRSPLLPLPPKTICEAFPRSKKWWPSWDPRKQFNCLQTCKASAKLTERIRLALTNSEDPPPPRVQKYVLEECRKWNLIWVGRNKVAPLEPDEMEFLLGFPRDHTRGATGTERYRSLGNSFQVDTVAYHLSVLRDMFPHGMNVLSLFSGIGGGEVALHRLGIRMNTVISVEKSEVNRGILKSWWDSTQTGTLIEICDVQTLTQERIEAYVRRIGGFDLVIGGSPCNNLAGSNRHHRDGLEGEHSALFYHYFRILDLVKAAMRYFKSHLVINAKSVILGQFCGAVSSDAFPFSNLMLAPALAQVPRTIRPVASCFELHQRSVQILDRYHRGRGTGKKMILSTRGVLESSNGAPSGDLMKKRKIVEHVILLRAKPNISKAEEKDMLDYLYTTQYQMRGILAVSLGRIEDPNSENFTHAVFMRFQQKEDIAKFQSSSYYAKILDEHVKPVSYVRLSIHCLDNLQGSVSVDFESEVEDDIIPLFRRGEDFNSGIEFMLLVSFLETASEEATEDALASLQRLIDQCSPFIVQATCGCCLSHSENGYSHAAVIRFPTFDDMKLFRESVEYEDMWASKFHPIVEKSLQLHFTVDPVGNQLM</sequence>
<keyword evidence="5" id="KW-0949">S-adenosyl-L-methionine</keyword>
<organism evidence="13 14">
    <name type="scientific">Paspalum notatum var. saurae</name>
    <dbReference type="NCBI Taxonomy" id="547442"/>
    <lineage>
        <taxon>Eukaryota</taxon>
        <taxon>Viridiplantae</taxon>
        <taxon>Streptophyta</taxon>
        <taxon>Embryophyta</taxon>
        <taxon>Tracheophyta</taxon>
        <taxon>Spermatophyta</taxon>
        <taxon>Magnoliopsida</taxon>
        <taxon>Liliopsida</taxon>
        <taxon>Poales</taxon>
        <taxon>Poaceae</taxon>
        <taxon>PACMAD clade</taxon>
        <taxon>Panicoideae</taxon>
        <taxon>Andropogonodae</taxon>
        <taxon>Paspaleae</taxon>
        <taxon>Paspalinae</taxon>
        <taxon>Paspalum</taxon>
    </lineage>
</organism>
<dbReference type="Gene3D" id="3.40.50.150">
    <property type="entry name" value="Vaccinia Virus protein VP39"/>
    <property type="match status" value="2"/>
</dbReference>
<evidence type="ECO:0000256" key="5">
    <source>
        <dbReference type="ARBA" id="ARBA00022691"/>
    </source>
</evidence>
<feature type="domain" description="UBA" evidence="10">
    <location>
        <begin position="155"/>
        <end position="188"/>
    </location>
</feature>
<reference evidence="13 14" key="1">
    <citation type="submission" date="2024-02" db="EMBL/GenBank/DDBJ databases">
        <title>High-quality chromosome-scale genome assembly of Pensacola bahiagrass (Paspalum notatum Flugge var. saurae).</title>
        <authorList>
            <person name="Vega J.M."/>
            <person name="Podio M."/>
            <person name="Orjuela J."/>
            <person name="Siena L.A."/>
            <person name="Pessino S.C."/>
            <person name="Combes M.C."/>
            <person name="Mariac C."/>
            <person name="Albertini E."/>
            <person name="Pupilli F."/>
            <person name="Ortiz J.P.A."/>
            <person name="Leblanc O."/>
        </authorList>
    </citation>
    <scope>NUCLEOTIDE SEQUENCE [LARGE SCALE GENOMIC DNA]</scope>
    <source>
        <strain evidence="13">R1</strain>
        <tissue evidence="13">Leaf</tissue>
    </source>
</reference>
<evidence type="ECO:0000256" key="2">
    <source>
        <dbReference type="ARBA" id="ARBA00011975"/>
    </source>
</evidence>
<dbReference type="Gene3D" id="3.30.70.100">
    <property type="match status" value="2"/>
</dbReference>
<dbReference type="InterPro" id="IPR030380">
    <property type="entry name" value="SAM_MeTfrase_DRM"/>
</dbReference>
<dbReference type="InterPro" id="IPR009060">
    <property type="entry name" value="UBA-like_sf"/>
</dbReference>
<dbReference type="InterPro" id="IPR050390">
    <property type="entry name" value="C5-Methyltransferase"/>
</dbReference>
<keyword evidence="8" id="KW-0539">Nucleus</keyword>
<keyword evidence="14" id="KW-1185">Reference proteome</keyword>
<keyword evidence="3" id="KW-0489">Methyltransferase</keyword>
<feature type="region of interest" description="Disordered" evidence="9">
    <location>
        <begin position="200"/>
        <end position="245"/>
    </location>
</feature>
<feature type="region of interest" description="Disordered" evidence="9">
    <location>
        <begin position="1"/>
        <end position="59"/>
    </location>
</feature>
<dbReference type="InterPro" id="IPR013097">
    <property type="entry name" value="Dabb"/>
</dbReference>
<dbReference type="GO" id="GO:0003886">
    <property type="term" value="F:DNA (cytosine-5-)-methyltransferase activity"/>
    <property type="evidence" value="ECO:0007669"/>
    <property type="project" value="UniProtKB-EC"/>
</dbReference>
<feature type="domain" description="Stress-response A/B barrel" evidence="11">
    <location>
        <begin position="689"/>
        <end position="794"/>
    </location>
</feature>
<dbReference type="Proteomes" id="UP001341281">
    <property type="component" value="Chromosome 02"/>
</dbReference>
<dbReference type="Pfam" id="PF07876">
    <property type="entry name" value="Dabb"/>
    <property type="match status" value="2"/>
</dbReference>
<keyword evidence="6" id="KW-0677">Repeat</keyword>
<evidence type="ECO:0000313" key="14">
    <source>
        <dbReference type="Proteomes" id="UP001341281"/>
    </source>
</evidence>
<evidence type="ECO:0000256" key="1">
    <source>
        <dbReference type="ARBA" id="ARBA00004123"/>
    </source>
</evidence>
<dbReference type="Gene3D" id="1.10.8.10">
    <property type="entry name" value="DNA helicase RuvA subunit, C-terminal domain"/>
    <property type="match status" value="1"/>
</dbReference>
<proteinExistence type="predicted"/>
<evidence type="ECO:0000256" key="6">
    <source>
        <dbReference type="ARBA" id="ARBA00022737"/>
    </source>
</evidence>
<dbReference type="AlphaFoldDB" id="A0AAQ3SLI4"/>
<feature type="domain" description="UBA" evidence="10">
    <location>
        <begin position="53"/>
        <end position="94"/>
    </location>
</feature>
<dbReference type="InterPro" id="IPR015940">
    <property type="entry name" value="UBA"/>
</dbReference>